<accession>A0AAE1NVI3</accession>
<keyword evidence="2" id="KW-1185">Reference proteome</keyword>
<reference evidence="1" key="1">
    <citation type="submission" date="2023-11" db="EMBL/GenBank/DDBJ databases">
        <title>Genome assemblies of two species of porcelain crab, Petrolisthes cinctipes and Petrolisthes manimaculis (Anomura: Porcellanidae).</title>
        <authorList>
            <person name="Angst P."/>
        </authorList>
    </citation>
    <scope>NUCLEOTIDE SEQUENCE</scope>
    <source>
        <strain evidence="1">PB745_02</strain>
        <tissue evidence="1">Gill</tissue>
    </source>
</reference>
<protein>
    <submittedName>
        <fullName evidence="1">Uncharacterized protein</fullName>
    </submittedName>
</protein>
<evidence type="ECO:0000313" key="2">
    <source>
        <dbReference type="Proteomes" id="UP001292094"/>
    </source>
</evidence>
<evidence type="ECO:0000313" key="1">
    <source>
        <dbReference type="EMBL" id="KAK4296127.1"/>
    </source>
</evidence>
<proteinExistence type="predicted"/>
<dbReference type="EMBL" id="JAWZYT010003918">
    <property type="protein sequence ID" value="KAK4296127.1"/>
    <property type="molecule type" value="Genomic_DNA"/>
</dbReference>
<dbReference type="Proteomes" id="UP001292094">
    <property type="component" value="Unassembled WGS sequence"/>
</dbReference>
<sequence length="78" mass="8679">MALEIEMECLEAKTLHALPLMALEIEMECLEAKTLHASPMMALEIQKPCGQCPSYTPCQPAPGREDFQLGCSRQIDSR</sequence>
<organism evidence="1 2">
    <name type="scientific">Petrolisthes manimaculis</name>
    <dbReference type="NCBI Taxonomy" id="1843537"/>
    <lineage>
        <taxon>Eukaryota</taxon>
        <taxon>Metazoa</taxon>
        <taxon>Ecdysozoa</taxon>
        <taxon>Arthropoda</taxon>
        <taxon>Crustacea</taxon>
        <taxon>Multicrustacea</taxon>
        <taxon>Malacostraca</taxon>
        <taxon>Eumalacostraca</taxon>
        <taxon>Eucarida</taxon>
        <taxon>Decapoda</taxon>
        <taxon>Pleocyemata</taxon>
        <taxon>Anomura</taxon>
        <taxon>Galatheoidea</taxon>
        <taxon>Porcellanidae</taxon>
        <taxon>Petrolisthes</taxon>
    </lineage>
</organism>
<dbReference type="AlphaFoldDB" id="A0AAE1NVI3"/>
<comment type="caution">
    <text evidence="1">The sequence shown here is derived from an EMBL/GenBank/DDBJ whole genome shotgun (WGS) entry which is preliminary data.</text>
</comment>
<gene>
    <name evidence="1" type="ORF">Pmani_031353</name>
</gene>
<name>A0AAE1NVI3_9EUCA</name>